<keyword evidence="4" id="KW-0808">Transferase</keyword>
<dbReference type="NCBIfam" id="TIGR00229">
    <property type="entry name" value="sensory_box"/>
    <property type="match status" value="4"/>
</dbReference>
<dbReference type="InterPro" id="IPR036890">
    <property type="entry name" value="HATPase_C_sf"/>
</dbReference>
<dbReference type="GO" id="GO:0000155">
    <property type="term" value="F:phosphorelay sensor kinase activity"/>
    <property type="evidence" value="ECO:0007669"/>
    <property type="project" value="InterPro"/>
</dbReference>
<dbReference type="PROSITE" id="PS50112">
    <property type="entry name" value="PAS"/>
    <property type="match status" value="4"/>
</dbReference>
<dbReference type="Pfam" id="PF08448">
    <property type="entry name" value="PAS_4"/>
    <property type="match status" value="2"/>
</dbReference>
<dbReference type="InterPro" id="IPR003594">
    <property type="entry name" value="HATPase_dom"/>
</dbReference>
<feature type="domain" description="Histidine kinase" evidence="7">
    <location>
        <begin position="639"/>
        <end position="855"/>
    </location>
</feature>
<dbReference type="SMART" id="SM00387">
    <property type="entry name" value="HATPase_c"/>
    <property type="match status" value="1"/>
</dbReference>
<gene>
    <name evidence="10" type="ORF">ENQ76_04785</name>
</gene>
<keyword evidence="6" id="KW-0175">Coiled coil</keyword>
<feature type="domain" description="PAS" evidence="8">
    <location>
        <begin position="94"/>
        <end position="142"/>
    </location>
</feature>
<dbReference type="InterPro" id="IPR036097">
    <property type="entry name" value="HisK_dim/P_sf"/>
</dbReference>
<dbReference type="InterPro" id="IPR003661">
    <property type="entry name" value="HisK_dim/P_dom"/>
</dbReference>
<dbReference type="InterPro" id="IPR035965">
    <property type="entry name" value="PAS-like_dom_sf"/>
</dbReference>
<dbReference type="PROSITE" id="PS50113">
    <property type="entry name" value="PAC"/>
    <property type="match status" value="1"/>
</dbReference>
<dbReference type="InterPro" id="IPR004358">
    <property type="entry name" value="Sig_transdc_His_kin-like_C"/>
</dbReference>
<dbReference type="SUPFAM" id="SSF47384">
    <property type="entry name" value="Homodimeric domain of signal transducing histidine kinase"/>
    <property type="match status" value="1"/>
</dbReference>
<proteinExistence type="predicted"/>
<dbReference type="GO" id="GO:0006355">
    <property type="term" value="P:regulation of DNA-templated transcription"/>
    <property type="evidence" value="ECO:0007669"/>
    <property type="project" value="InterPro"/>
</dbReference>
<dbReference type="PROSITE" id="PS50109">
    <property type="entry name" value="HIS_KIN"/>
    <property type="match status" value="1"/>
</dbReference>
<dbReference type="InterPro" id="IPR013767">
    <property type="entry name" value="PAS_fold"/>
</dbReference>
<accession>A0A7C2NW54</accession>
<dbReference type="EC" id="2.7.13.3" evidence="2"/>
<dbReference type="InterPro" id="IPR000014">
    <property type="entry name" value="PAS"/>
</dbReference>
<evidence type="ECO:0000259" key="8">
    <source>
        <dbReference type="PROSITE" id="PS50112"/>
    </source>
</evidence>
<feature type="domain" description="PAS" evidence="8">
    <location>
        <begin position="531"/>
        <end position="565"/>
    </location>
</feature>
<feature type="domain" description="PAS" evidence="8">
    <location>
        <begin position="337"/>
        <end position="393"/>
    </location>
</feature>
<organism evidence="10">
    <name type="scientific">Schlesneria paludicola</name>
    <dbReference type="NCBI Taxonomy" id="360056"/>
    <lineage>
        <taxon>Bacteria</taxon>
        <taxon>Pseudomonadati</taxon>
        <taxon>Planctomycetota</taxon>
        <taxon>Planctomycetia</taxon>
        <taxon>Planctomycetales</taxon>
        <taxon>Planctomycetaceae</taxon>
        <taxon>Schlesneria</taxon>
    </lineage>
</organism>
<dbReference type="PRINTS" id="PR00344">
    <property type="entry name" value="BCTRLSENSOR"/>
</dbReference>
<evidence type="ECO:0000256" key="4">
    <source>
        <dbReference type="ARBA" id="ARBA00022679"/>
    </source>
</evidence>
<keyword evidence="5" id="KW-0418">Kinase</keyword>
<name>A0A7C2NW54_9PLAN</name>
<evidence type="ECO:0000256" key="3">
    <source>
        <dbReference type="ARBA" id="ARBA00022553"/>
    </source>
</evidence>
<feature type="domain" description="PAC" evidence="9">
    <location>
        <begin position="568"/>
        <end position="619"/>
    </location>
</feature>
<evidence type="ECO:0000313" key="10">
    <source>
        <dbReference type="EMBL" id="HEN14771.1"/>
    </source>
</evidence>
<comment type="catalytic activity">
    <reaction evidence="1">
        <text>ATP + protein L-histidine = ADP + protein N-phospho-L-histidine.</text>
        <dbReference type="EC" id="2.7.13.3"/>
    </reaction>
</comment>
<dbReference type="InterPro" id="IPR005467">
    <property type="entry name" value="His_kinase_dom"/>
</dbReference>
<dbReference type="EMBL" id="DSOK01000145">
    <property type="protein sequence ID" value="HEN14771.1"/>
    <property type="molecule type" value="Genomic_DNA"/>
</dbReference>
<dbReference type="Gene3D" id="3.30.450.20">
    <property type="entry name" value="PAS domain"/>
    <property type="match status" value="4"/>
</dbReference>
<dbReference type="CDD" id="cd00130">
    <property type="entry name" value="PAS"/>
    <property type="match status" value="3"/>
</dbReference>
<dbReference type="SMART" id="SM00388">
    <property type="entry name" value="HisKA"/>
    <property type="match status" value="1"/>
</dbReference>
<protein>
    <recommendedName>
        <fullName evidence="2">histidine kinase</fullName>
        <ecNumber evidence="2">2.7.13.3</ecNumber>
    </recommendedName>
</protein>
<dbReference type="SUPFAM" id="SSF55785">
    <property type="entry name" value="PYP-like sensor domain (PAS domain)"/>
    <property type="match status" value="4"/>
</dbReference>
<dbReference type="CDD" id="cd00082">
    <property type="entry name" value="HisKA"/>
    <property type="match status" value="1"/>
</dbReference>
<dbReference type="PANTHER" id="PTHR43304">
    <property type="entry name" value="PHYTOCHROME-LIKE PROTEIN CPH1"/>
    <property type="match status" value="1"/>
</dbReference>
<dbReference type="InterPro" id="IPR000700">
    <property type="entry name" value="PAS-assoc_C"/>
</dbReference>
<dbReference type="AlphaFoldDB" id="A0A7C2NW54"/>
<dbReference type="InterPro" id="IPR001610">
    <property type="entry name" value="PAC"/>
</dbReference>
<evidence type="ECO:0000256" key="1">
    <source>
        <dbReference type="ARBA" id="ARBA00000085"/>
    </source>
</evidence>
<feature type="domain" description="PAS" evidence="8">
    <location>
        <begin position="234"/>
        <end position="261"/>
    </location>
</feature>
<sequence>MPCVAWLVNPLMKARAHLQKSGRDLALGVGRDATARRRTHQRHQVHWRTFDDSPAEALRWWGVRVAESPVVRTETMPPGRDAVVARVVAEHPQAGALLKRVIEHAPVVLWAIDREGRFTLSAGRGLEALGLRPGEAVGRSAFEMYRDVPRIVESLHAALAGREQTLTVEVGGQWFENWSQPLRDHQGQIVGAMGVATDITARVLAERSERTSADLFLKAFHVSPAGILLTHIPSGQILDANAAFCRLTGYARQDLLSRTTVEMGLWSSHEERWKVLGVVAQGQPTRLTDYPLRLKNGTTIFVENSMEPVQIDGQPCALSIMHDAAVQRRYERALQRSRRQYRTLARFAPVGLFRMNRSGEWRYTNRQCRRLLGCEAAALRGRGWLEAIHPEDRAGLLDCGRSSSTAPCRQEVRTWSSAASARWLLVQWEPRRGRRAGIGTLTDITERKLAELELQTVNRQLEEHVRLRTELLLRTSKTLEEQIHERRRTYQELERSEARWRSLVEDAPDVILQLNRQGQIEFRNHPNQQGGLPLEAVLGRSITELVAPEFVPEVERSLAEVIEQGRTVTLEVQALKNDGAAGWFQRHLAPLWHNGQVIGATVVVRDVTDQHRAAEELQQKQSQLAHVARVSMVGEMTAGFAHELNQPLAAIAHYIAGCVIRLQKEECADPKVITTLRDAAEEARRASEVVRRLRQFLHQHAIQRELADLNDVVREAGKLMECTLNKQQVRCEYRLDEGLPQVFMDRIQVMQVLLNLMLNAVEAMADVPADRRLIVIQTSQQPAGRVACAVRDQGPGLPQGLPHDIFDAFVTTKPEGLGLGLSISRSILQAHEGEIRARNHPEGGAEFELTFSHQAPGD</sequence>
<dbReference type="SMART" id="SM00086">
    <property type="entry name" value="PAC"/>
    <property type="match status" value="3"/>
</dbReference>
<evidence type="ECO:0000259" key="7">
    <source>
        <dbReference type="PROSITE" id="PS50109"/>
    </source>
</evidence>
<dbReference type="InterPro" id="IPR013656">
    <property type="entry name" value="PAS_4"/>
</dbReference>
<evidence type="ECO:0000256" key="2">
    <source>
        <dbReference type="ARBA" id="ARBA00012438"/>
    </source>
</evidence>
<evidence type="ECO:0000256" key="5">
    <source>
        <dbReference type="ARBA" id="ARBA00022777"/>
    </source>
</evidence>
<dbReference type="Pfam" id="PF02518">
    <property type="entry name" value="HATPase_c"/>
    <property type="match status" value="1"/>
</dbReference>
<dbReference type="Gene3D" id="1.10.287.130">
    <property type="match status" value="1"/>
</dbReference>
<comment type="caution">
    <text evidence="10">The sequence shown here is derived from an EMBL/GenBank/DDBJ whole genome shotgun (WGS) entry which is preliminary data.</text>
</comment>
<dbReference type="InterPro" id="IPR052162">
    <property type="entry name" value="Sensor_kinase/Photoreceptor"/>
</dbReference>
<evidence type="ECO:0000256" key="6">
    <source>
        <dbReference type="SAM" id="Coils"/>
    </source>
</evidence>
<evidence type="ECO:0000259" key="9">
    <source>
        <dbReference type="PROSITE" id="PS50113"/>
    </source>
</evidence>
<feature type="coiled-coil region" evidence="6">
    <location>
        <begin position="447"/>
        <end position="499"/>
    </location>
</feature>
<reference evidence="10" key="1">
    <citation type="journal article" date="2020" name="mSystems">
        <title>Genome- and Community-Level Interaction Insights into Carbon Utilization and Element Cycling Functions of Hydrothermarchaeota in Hydrothermal Sediment.</title>
        <authorList>
            <person name="Zhou Z."/>
            <person name="Liu Y."/>
            <person name="Xu W."/>
            <person name="Pan J."/>
            <person name="Luo Z.H."/>
            <person name="Li M."/>
        </authorList>
    </citation>
    <scope>NUCLEOTIDE SEQUENCE [LARGE SCALE GENOMIC DNA]</scope>
    <source>
        <strain evidence="10">SpSt-339</strain>
    </source>
</reference>
<dbReference type="SUPFAM" id="SSF55874">
    <property type="entry name" value="ATPase domain of HSP90 chaperone/DNA topoisomerase II/histidine kinase"/>
    <property type="match status" value="1"/>
</dbReference>
<dbReference type="Pfam" id="PF00989">
    <property type="entry name" value="PAS"/>
    <property type="match status" value="2"/>
</dbReference>
<dbReference type="PANTHER" id="PTHR43304:SF1">
    <property type="entry name" value="PAC DOMAIN-CONTAINING PROTEIN"/>
    <property type="match status" value="1"/>
</dbReference>
<dbReference type="Gene3D" id="3.30.565.10">
    <property type="entry name" value="Histidine kinase-like ATPase, C-terminal domain"/>
    <property type="match status" value="1"/>
</dbReference>
<dbReference type="SMART" id="SM00091">
    <property type="entry name" value="PAS"/>
    <property type="match status" value="4"/>
</dbReference>
<keyword evidence="3" id="KW-0597">Phosphoprotein</keyword>